<feature type="chain" id="PRO_5035847250" description="Secreted protein" evidence="1">
    <location>
        <begin position="22"/>
        <end position="103"/>
    </location>
</feature>
<dbReference type="AlphaFoldDB" id="A0A8T0HBI1"/>
<accession>A0A8T0HBI1</accession>
<keyword evidence="3" id="KW-1185">Reference proteome</keyword>
<dbReference type="EMBL" id="CM026428">
    <property type="protein sequence ID" value="KAG0567684.1"/>
    <property type="molecule type" value="Genomic_DNA"/>
</dbReference>
<protein>
    <recommendedName>
        <fullName evidence="4">Secreted protein</fullName>
    </recommendedName>
</protein>
<organism evidence="2 3">
    <name type="scientific">Ceratodon purpureus</name>
    <name type="common">Fire moss</name>
    <name type="synonym">Dicranum purpureum</name>
    <dbReference type="NCBI Taxonomy" id="3225"/>
    <lineage>
        <taxon>Eukaryota</taxon>
        <taxon>Viridiplantae</taxon>
        <taxon>Streptophyta</taxon>
        <taxon>Embryophyta</taxon>
        <taxon>Bryophyta</taxon>
        <taxon>Bryophytina</taxon>
        <taxon>Bryopsida</taxon>
        <taxon>Dicranidae</taxon>
        <taxon>Pseudoditrichales</taxon>
        <taxon>Ditrichaceae</taxon>
        <taxon>Ceratodon</taxon>
    </lineage>
</organism>
<evidence type="ECO:0000256" key="1">
    <source>
        <dbReference type="SAM" id="SignalP"/>
    </source>
</evidence>
<keyword evidence="1" id="KW-0732">Signal</keyword>
<gene>
    <name evidence="2" type="ORF">KC19_7G154400</name>
</gene>
<evidence type="ECO:0000313" key="2">
    <source>
        <dbReference type="EMBL" id="KAG0567684.1"/>
    </source>
</evidence>
<evidence type="ECO:0000313" key="3">
    <source>
        <dbReference type="Proteomes" id="UP000822688"/>
    </source>
</evidence>
<feature type="non-terminal residue" evidence="2">
    <location>
        <position position="103"/>
    </location>
</feature>
<proteinExistence type="predicted"/>
<reference evidence="2" key="1">
    <citation type="submission" date="2020-06" db="EMBL/GenBank/DDBJ databases">
        <title>WGS assembly of Ceratodon purpureus strain R40.</title>
        <authorList>
            <person name="Carey S.B."/>
            <person name="Jenkins J."/>
            <person name="Shu S."/>
            <person name="Lovell J.T."/>
            <person name="Sreedasyam A."/>
            <person name="Maumus F."/>
            <person name="Tiley G.P."/>
            <person name="Fernandez-Pozo N."/>
            <person name="Barry K."/>
            <person name="Chen C."/>
            <person name="Wang M."/>
            <person name="Lipzen A."/>
            <person name="Daum C."/>
            <person name="Saski C.A."/>
            <person name="Payton A.C."/>
            <person name="Mcbreen J.C."/>
            <person name="Conrad R.E."/>
            <person name="Kollar L.M."/>
            <person name="Olsson S."/>
            <person name="Huttunen S."/>
            <person name="Landis J.B."/>
            <person name="Wickett N.J."/>
            <person name="Johnson M.G."/>
            <person name="Rensing S.A."/>
            <person name="Grimwood J."/>
            <person name="Schmutz J."/>
            <person name="Mcdaniel S.F."/>
        </authorList>
    </citation>
    <scope>NUCLEOTIDE SEQUENCE</scope>
    <source>
        <strain evidence="2">R40</strain>
    </source>
</reference>
<sequence>MISRGIFTLLFRIHGWVRACAAVMRLRISLFSNRFTKSFASGETEGQGASSKLRSALNAARKIPDSVRTQKGRLPQSKMYVITLMLNTSASIEYDLCSTSGAT</sequence>
<evidence type="ECO:0008006" key="4">
    <source>
        <dbReference type="Google" id="ProtNLM"/>
    </source>
</evidence>
<feature type="signal peptide" evidence="1">
    <location>
        <begin position="1"/>
        <end position="21"/>
    </location>
</feature>
<comment type="caution">
    <text evidence="2">The sequence shown here is derived from an EMBL/GenBank/DDBJ whole genome shotgun (WGS) entry which is preliminary data.</text>
</comment>
<name>A0A8T0HBI1_CERPU</name>
<dbReference type="Proteomes" id="UP000822688">
    <property type="component" value="Chromosome 7"/>
</dbReference>